<dbReference type="AlphaFoldDB" id="A0AAV6R7I8"/>
<protein>
    <submittedName>
        <fullName evidence="2">Uncharacterized protein</fullName>
    </submittedName>
</protein>
<keyword evidence="3" id="KW-1185">Reference proteome</keyword>
<dbReference type="Proteomes" id="UP000693946">
    <property type="component" value="Linkage Group LG20"/>
</dbReference>
<dbReference type="EMBL" id="JAGKHQ010000013">
    <property type="protein sequence ID" value="KAG7501168.1"/>
    <property type="molecule type" value="Genomic_DNA"/>
</dbReference>
<evidence type="ECO:0000256" key="1">
    <source>
        <dbReference type="SAM" id="MobiDB-lite"/>
    </source>
</evidence>
<accession>A0AAV6R7I8</accession>
<sequence length="69" mass="7876">MQAFRLRLNHSAAEGARQQSTGTSVTDKGKKKPTYLADMRLHPGETPAEPHSQDRNTGQPRCKWRPRYQ</sequence>
<feature type="region of interest" description="Disordered" evidence="1">
    <location>
        <begin position="1"/>
        <end position="69"/>
    </location>
</feature>
<evidence type="ECO:0000313" key="2">
    <source>
        <dbReference type="EMBL" id="KAG7501168.1"/>
    </source>
</evidence>
<name>A0AAV6R7I8_SOLSE</name>
<proteinExistence type="predicted"/>
<feature type="compositionally biased region" description="Polar residues" evidence="1">
    <location>
        <begin position="17"/>
        <end position="26"/>
    </location>
</feature>
<comment type="caution">
    <text evidence="2">The sequence shown here is derived from an EMBL/GenBank/DDBJ whole genome shotgun (WGS) entry which is preliminary data.</text>
</comment>
<reference evidence="2 3" key="1">
    <citation type="journal article" date="2021" name="Sci. Rep.">
        <title>Chromosome anchoring in Senegalese sole (Solea senegalensis) reveals sex-associated markers and genome rearrangements in flatfish.</title>
        <authorList>
            <person name="Guerrero-Cozar I."/>
            <person name="Gomez-Garrido J."/>
            <person name="Berbel C."/>
            <person name="Martinez-Blanch J.F."/>
            <person name="Alioto T."/>
            <person name="Claros M.G."/>
            <person name="Gagnaire P.A."/>
            <person name="Manchado M."/>
        </authorList>
    </citation>
    <scope>NUCLEOTIDE SEQUENCE [LARGE SCALE GENOMIC DNA]</scope>
    <source>
        <strain evidence="2">Sse05_10M</strain>
    </source>
</reference>
<evidence type="ECO:0000313" key="3">
    <source>
        <dbReference type="Proteomes" id="UP000693946"/>
    </source>
</evidence>
<gene>
    <name evidence="2" type="ORF">JOB18_041595</name>
</gene>
<organism evidence="2 3">
    <name type="scientific">Solea senegalensis</name>
    <name type="common">Senegalese sole</name>
    <dbReference type="NCBI Taxonomy" id="28829"/>
    <lineage>
        <taxon>Eukaryota</taxon>
        <taxon>Metazoa</taxon>
        <taxon>Chordata</taxon>
        <taxon>Craniata</taxon>
        <taxon>Vertebrata</taxon>
        <taxon>Euteleostomi</taxon>
        <taxon>Actinopterygii</taxon>
        <taxon>Neopterygii</taxon>
        <taxon>Teleostei</taxon>
        <taxon>Neoteleostei</taxon>
        <taxon>Acanthomorphata</taxon>
        <taxon>Carangaria</taxon>
        <taxon>Pleuronectiformes</taxon>
        <taxon>Pleuronectoidei</taxon>
        <taxon>Soleidae</taxon>
        <taxon>Solea</taxon>
    </lineage>
</organism>